<comment type="caution">
    <text evidence="1">The sequence shown here is derived from an EMBL/GenBank/DDBJ whole genome shotgun (WGS) entry which is preliminary data.</text>
</comment>
<name>A0A0G1LWK9_9BACT</name>
<reference evidence="1 2" key="1">
    <citation type="journal article" date="2015" name="Nature">
        <title>rRNA introns, odd ribosomes, and small enigmatic genomes across a large radiation of phyla.</title>
        <authorList>
            <person name="Brown C.T."/>
            <person name="Hug L.A."/>
            <person name="Thomas B.C."/>
            <person name="Sharon I."/>
            <person name="Castelle C.J."/>
            <person name="Singh A."/>
            <person name="Wilkins M.J."/>
            <person name="Williams K.H."/>
            <person name="Banfield J.F."/>
        </authorList>
    </citation>
    <scope>NUCLEOTIDE SEQUENCE [LARGE SCALE GENOMIC DNA]</scope>
</reference>
<proteinExistence type="predicted"/>
<feature type="non-terminal residue" evidence="1">
    <location>
        <position position="1"/>
    </location>
</feature>
<dbReference type="Proteomes" id="UP000034835">
    <property type="component" value="Unassembled WGS sequence"/>
</dbReference>
<sequence length="55" mass="6642">RIIAEYRENIRLAEICGAELEDVYFARNELKWQKGYIEQNALSFNARIFSEKFKR</sequence>
<accession>A0A0G1LWK9</accession>
<organism evidence="1 2">
    <name type="scientific">Candidatus Collierbacteria bacterium GW2011_GWB1_44_6</name>
    <dbReference type="NCBI Taxonomy" id="1618384"/>
    <lineage>
        <taxon>Bacteria</taxon>
        <taxon>Candidatus Collieribacteriota</taxon>
    </lineage>
</organism>
<evidence type="ECO:0000313" key="1">
    <source>
        <dbReference type="EMBL" id="KKT73212.1"/>
    </source>
</evidence>
<protein>
    <submittedName>
        <fullName evidence="1">Uncharacterized protein</fullName>
    </submittedName>
</protein>
<dbReference type="EMBL" id="LCJG01000015">
    <property type="protein sequence ID" value="KKT73212.1"/>
    <property type="molecule type" value="Genomic_DNA"/>
</dbReference>
<dbReference type="AlphaFoldDB" id="A0A0G1LWK9"/>
<gene>
    <name evidence="1" type="ORF">UW68_C0015G0040</name>
</gene>
<evidence type="ECO:0000313" key="2">
    <source>
        <dbReference type="Proteomes" id="UP000034835"/>
    </source>
</evidence>